<keyword evidence="6 12" id="KW-0067">ATP-binding</keyword>
<dbReference type="InterPro" id="IPR011095">
    <property type="entry name" value="Dala_Dala_lig_C"/>
</dbReference>
<keyword evidence="3" id="KW-0963">Cytoplasm</keyword>
<feature type="binding site" evidence="11">
    <location>
        <position position="300"/>
    </location>
    <ligand>
        <name>Mg(2+)</name>
        <dbReference type="ChEBI" id="CHEBI:18420"/>
        <label>2</label>
    </ligand>
</feature>
<evidence type="ECO:0000256" key="2">
    <source>
        <dbReference type="ARBA" id="ARBA00010871"/>
    </source>
</evidence>
<evidence type="ECO:0000256" key="8">
    <source>
        <dbReference type="ARBA" id="ARBA00022984"/>
    </source>
</evidence>
<evidence type="ECO:0000256" key="7">
    <source>
        <dbReference type="ARBA" id="ARBA00022960"/>
    </source>
</evidence>
<keyword evidence="9" id="KW-0961">Cell wall biogenesis/degradation</keyword>
<feature type="active site" evidence="10">
    <location>
        <position position="309"/>
    </location>
</feature>
<dbReference type="InterPro" id="IPR016185">
    <property type="entry name" value="PreATP-grasp_dom_sf"/>
</dbReference>
<evidence type="ECO:0000256" key="4">
    <source>
        <dbReference type="ARBA" id="ARBA00022598"/>
    </source>
</evidence>
<name>A0A4R0HFF9_9ACTN</name>
<dbReference type="PIRSF" id="PIRSF039102">
    <property type="entry name" value="Ddl/VanB"/>
    <property type="match status" value="1"/>
</dbReference>
<dbReference type="PROSITE" id="PS50975">
    <property type="entry name" value="ATP_GRASP"/>
    <property type="match status" value="1"/>
</dbReference>
<dbReference type="GO" id="GO:0071555">
    <property type="term" value="P:cell wall organization"/>
    <property type="evidence" value="ECO:0007669"/>
    <property type="project" value="UniProtKB-KW"/>
</dbReference>
<feature type="active site" evidence="10">
    <location>
        <position position="185"/>
    </location>
</feature>
<evidence type="ECO:0000259" key="13">
    <source>
        <dbReference type="PROSITE" id="PS50975"/>
    </source>
</evidence>
<keyword evidence="11" id="KW-0460">Magnesium</keyword>
<keyword evidence="4" id="KW-0436">Ligase</keyword>
<dbReference type="InterPro" id="IPR000291">
    <property type="entry name" value="D-Ala_lig_Van_CS"/>
</dbReference>
<dbReference type="AlphaFoldDB" id="A0A4R0HFF9"/>
<keyword evidence="5 12" id="KW-0547">Nucleotide-binding</keyword>
<dbReference type="Pfam" id="PF01820">
    <property type="entry name" value="Dala_Dala_lig_N"/>
    <property type="match status" value="1"/>
</dbReference>
<dbReference type="PANTHER" id="PTHR23132">
    <property type="entry name" value="D-ALANINE--D-ALANINE LIGASE"/>
    <property type="match status" value="1"/>
</dbReference>
<dbReference type="Gene3D" id="3.40.50.20">
    <property type="match status" value="1"/>
</dbReference>
<organism evidence="14 15">
    <name type="scientific">Kribbella soli</name>
    <dbReference type="NCBI Taxonomy" id="1124743"/>
    <lineage>
        <taxon>Bacteria</taxon>
        <taxon>Bacillati</taxon>
        <taxon>Actinomycetota</taxon>
        <taxon>Actinomycetes</taxon>
        <taxon>Propionibacteriales</taxon>
        <taxon>Kribbellaceae</taxon>
        <taxon>Kribbella</taxon>
    </lineage>
</organism>
<accession>A0A4R0HFF9</accession>
<keyword evidence="7" id="KW-0133">Cell shape</keyword>
<dbReference type="InterPro" id="IPR011127">
    <property type="entry name" value="Dala_Dala_lig_N"/>
</dbReference>
<dbReference type="InterPro" id="IPR005905">
    <property type="entry name" value="D_ala_D_ala"/>
</dbReference>
<keyword evidence="15" id="KW-1185">Reference proteome</keyword>
<reference evidence="14 15" key="1">
    <citation type="submission" date="2019-02" db="EMBL/GenBank/DDBJ databases">
        <title>Kribbella capetownensis sp. nov. and Kribbella speibonae sp. nov., isolated from soil.</title>
        <authorList>
            <person name="Curtis S.M."/>
            <person name="Norton I."/>
            <person name="Everest G.J."/>
            <person name="Meyers P.R."/>
        </authorList>
    </citation>
    <scope>NUCLEOTIDE SEQUENCE [LARGE SCALE GENOMIC DNA]</scope>
    <source>
        <strain evidence="14 15">KCTC 29219</strain>
    </source>
</reference>
<keyword evidence="11" id="KW-0479">Metal-binding</keyword>
<dbReference type="SUPFAM" id="SSF52440">
    <property type="entry name" value="PreATP-grasp domain"/>
    <property type="match status" value="1"/>
</dbReference>
<dbReference type="GO" id="GO:0008360">
    <property type="term" value="P:regulation of cell shape"/>
    <property type="evidence" value="ECO:0007669"/>
    <property type="project" value="UniProtKB-KW"/>
</dbReference>
<dbReference type="Gene3D" id="3.30.1490.20">
    <property type="entry name" value="ATP-grasp fold, A domain"/>
    <property type="match status" value="1"/>
</dbReference>
<dbReference type="InterPro" id="IPR011761">
    <property type="entry name" value="ATP-grasp"/>
</dbReference>
<evidence type="ECO:0000256" key="1">
    <source>
        <dbReference type="ARBA" id="ARBA00004496"/>
    </source>
</evidence>
<dbReference type="SUPFAM" id="SSF56059">
    <property type="entry name" value="Glutathione synthetase ATP-binding domain-like"/>
    <property type="match status" value="1"/>
</dbReference>
<evidence type="ECO:0000256" key="12">
    <source>
        <dbReference type="PROSITE-ProRule" id="PRU00409"/>
    </source>
</evidence>
<feature type="active site" evidence="10">
    <location>
        <position position="13"/>
    </location>
</feature>
<proteinExistence type="inferred from homology"/>
<comment type="cofactor">
    <cofactor evidence="11">
        <name>Mg(2+)</name>
        <dbReference type="ChEBI" id="CHEBI:18420"/>
    </cofactor>
    <cofactor evidence="11">
        <name>Mn(2+)</name>
        <dbReference type="ChEBI" id="CHEBI:29035"/>
    </cofactor>
    <text evidence="11">Binds 2 magnesium or manganese ions per subunit.</text>
</comment>
<keyword evidence="8" id="KW-0573">Peptidoglycan synthesis</keyword>
<gene>
    <name evidence="14" type="ORF">E0H45_00810</name>
</gene>
<protein>
    <submittedName>
        <fullName evidence="14">ATP-grasp domain-containing protein</fullName>
    </submittedName>
</protein>
<evidence type="ECO:0000256" key="11">
    <source>
        <dbReference type="PIRSR" id="PIRSR039102-3"/>
    </source>
</evidence>
<feature type="binding site" evidence="11">
    <location>
        <position position="298"/>
    </location>
    <ligand>
        <name>Mg(2+)</name>
        <dbReference type="ChEBI" id="CHEBI:18420"/>
        <label>2</label>
    </ligand>
</feature>
<dbReference type="PROSITE" id="PS00843">
    <property type="entry name" value="DALA_DALA_LIGASE_1"/>
    <property type="match status" value="1"/>
</dbReference>
<keyword evidence="11" id="KW-0464">Manganese</keyword>
<dbReference type="Pfam" id="PF07478">
    <property type="entry name" value="Dala_Dala_lig_C"/>
    <property type="match status" value="1"/>
</dbReference>
<dbReference type="OrthoDB" id="9813261at2"/>
<feature type="binding site" evidence="11">
    <location>
        <position position="298"/>
    </location>
    <ligand>
        <name>Mg(2+)</name>
        <dbReference type="ChEBI" id="CHEBI:18420"/>
        <label>1</label>
    </ligand>
</feature>
<feature type="domain" description="ATP-grasp" evidence="13">
    <location>
        <begin position="139"/>
        <end position="331"/>
    </location>
</feature>
<dbReference type="InterPro" id="IPR013815">
    <property type="entry name" value="ATP_grasp_subdomain_1"/>
</dbReference>
<dbReference type="Gene3D" id="3.30.470.20">
    <property type="entry name" value="ATP-grasp fold, B domain"/>
    <property type="match status" value="1"/>
</dbReference>
<evidence type="ECO:0000256" key="5">
    <source>
        <dbReference type="ARBA" id="ARBA00022741"/>
    </source>
</evidence>
<dbReference type="PANTHER" id="PTHR23132:SF23">
    <property type="entry name" value="D-ALANINE--D-ALANINE LIGASE B"/>
    <property type="match status" value="1"/>
</dbReference>
<evidence type="ECO:0000313" key="14">
    <source>
        <dbReference type="EMBL" id="TCC09915.1"/>
    </source>
</evidence>
<dbReference type="GO" id="GO:0009252">
    <property type="term" value="P:peptidoglycan biosynthetic process"/>
    <property type="evidence" value="ECO:0007669"/>
    <property type="project" value="UniProtKB-KW"/>
</dbReference>
<comment type="similarity">
    <text evidence="2">Belongs to the D-alanine--D-alanine ligase family.</text>
</comment>
<evidence type="ECO:0000256" key="9">
    <source>
        <dbReference type="ARBA" id="ARBA00023316"/>
    </source>
</evidence>
<comment type="caution">
    <text evidence="14">The sequence shown here is derived from an EMBL/GenBank/DDBJ whole genome shotgun (WGS) entry which is preliminary data.</text>
</comment>
<dbReference type="GO" id="GO:0005524">
    <property type="term" value="F:ATP binding"/>
    <property type="evidence" value="ECO:0007669"/>
    <property type="project" value="UniProtKB-UniRule"/>
</dbReference>
<evidence type="ECO:0000256" key="10">
    <source>
        <dbReference type="PIRSR" id="PIRSR039102-1"/>
    </source>
</evidence>
<evidence type="ECO:0000256" key="6">
    <source>
        <dbReference type="ARBA" id="ARBA00022840"/>
    </source>
</evidence>
<dbReference type="GO" id="GO:0008716">
    <property type="term" value="F:D-alanine-D-alanine ligase activity"/>
    <property type="evidence" value="ECO:0007669"/>
    <property type="project" value="InterPro"/>
</dbReference>
<dbReference type="GO" id="GO:0005737">
    <property type="term" value="C:cytoplasm"/>
    <property type="evidence" value="ECO:0007669"/>
    <property type="project" value="UniProtKB-SubCell"/>
</dbReference>
<sequence>MRVAVLCGGESSERDVSRSSGWAVAQALAGRGHDVVLIDPAAEEPVLADPVPAGDSVVPVPKEPPAPTDRALLRQRMYAALTGGPALEQLRRADRVFIALHGGWGEDGHVQALLELAGIPFTGAGHDVCAVAWHKGRCQAVLEAAGIPVPARVLYNPAEQPEPPIGVKQLLASGPVVVKPVADGSSVAVRKVDSLDGLPTEGELLVEPFLSGREFTVAVIGATALPVVEIELTTAVFDYEAKYQPGAVREVSPADIPGHFAERLQELAIGAHRALGFGTTYSRVDFRCDAAGTPYCLEVNALPGLTPGSLVPVAAKGAGITYGELVDRLLTASGGGSPTPC</sequence>
<evidence type="ECO:0000256" key="3">
    <source>
        <dbReference type="ARBA" id="ARBA00022490"/>
    </source>
</evidence>
<dbReference type="EMBL" id="SJJZ01000001">
    <property type="protein sequence ID" value="TCC09915.1"/>
    <property type="molecule type" value="Genomic_DNA"/>
</dbReference>
<dbReference type="RefSeq" id="WP_131334341.1">
    <property type="nucleotide sequence ID" value="NZ_SJJZ01000001.1"/>
</dbReference>
<comment type="subcellular location">
    <subcellularLocation>
        <location evidence="1">Cytoplasm</location>
    </subcellularLocation>
</comment>
<evidence type="ECO:0000313" key="15">
    <source>
        <dbReference type="Proteomes" id="UP000292346"/>
    </source>
</evidence>
<dbReference type="Proteomes" id="UP000292346">
    <property type="component" value="Unassembled WGS sequence"/>
</dbReference>
<dbReference type="GO" id="GO:0046872">
    <property type="term" value="F:metal ion binding"/>
    <property type="evidence" value="ECO:0007669"/>
    <property type="project" value="UniProtKB-KW"/>
</dbReference>
<feature type="binding site" evidence="11">
    <location>
        <position position="285"/>
    </location>
    <ligand>
        <name>Mg(2+)</name>
        <dbReference type="ChEBI" id="CHEBI:18420"/>
        <label>1</label>
    </ligand>
</feature>